<sequence>MDLSCVRELPGLDLTMLVLLVVLGLGFLALGVYLLLRRGAGPDDPPIILWIDKYRLRAPVGFFLILMSLVLWWLAYTQLNQRFPAGGEAFSGAPRTLGSIAEGLRRNSNADIQLKGDVDTVVIAQPVSGACVTALLDDLCDKYRGTLTCSRQGNRRVIERSR</sequence>
<name>A0A446CYH5_9BURK</name>
<dbReference type="AlphaFoldDB" id="A0A446CYH5"/>
<accession>A0A446CYH5</accession>
<evidence type="ECO:0000256" key="1">
    <source>
        <dbReference type="SAM" id="Phobius"/>
    </source>
</evidence>
<keyword evidence="1" id="KW-0472">Membrane</keyword>
<reference evidence="2 3" key="1">
    <citation type="submission" date="2018-07" db="EMBL/GenBank/DDBJ databases">
        <authorList>
            <person name="Peeters C."/>
        </authorList>
    </citation>
    <scope>NUCLEOTIDE SEQUENCE [LARGE SCALE GENOMIC DNA]</scope>
    <source>
        <strain evidence="2 3">LMG 30378</strain>
    </source>
</reference>
<gene>
    <name evidence="2" type="ORF">AVE30378_05393</name>
</gene>
<proteinExistence type="predicted"/>
<feature type="transmembrane region" description="Helical" evidence="1">
    <location>
        <begin position="16"/>
        <end position="36"/>
    </location>
</feature>
<keyword evidence="1" id="KW-0812">Transmembrane</keyword>
<organism evidence="2 3">
    <name type="scientific">Achromobacter veterisilvae</name>
    <dbReference type="NCBI Taxonomy" id="2069367"/>
    <lineage>
        <taxon>Bacteria</taxon>
        <taxon>Pseudomonadati</taxon>
        <taxon>Pseudomonadota</taxon>
        <taxon>Betaproteobacteria</taxon>
        <taxon>Burkholderiales</taxon>
        <taxon>Alcaligenaceae</taxon>
        <taxon>Achromobacter</taxon>
    </lineage>
</organism>
<evidence type="ECO:0000313" key="2">
    <source>
        <dbReference type="EMBL" id="SSW72921.1"/>
    </source>
</evidence>
<keyword evidence="1" id="KW-1133">Transmembrane helix</keyword>
<dbReference type="Proteomes" id="UP000289465">
    <property type="component" value="Unassembled WGS sequence"/>
</dbReference>
<protein>
    <submittedName>
        <fullName evidence="2">Uncharacterized protein</fullName>
    </submittedName>
</protein>
<feature type="transmembrane region" description="Helical" evidence="1">
    <location>
        <begin position="56"/>
        <end position="75"/>
    </location>
</feature>
<evidence type="ECO:0000313" key="3">
    <source>
        <dbReference type="Proteomes" id="UP000289465"/>
    </source>
</evidence>
<dbReference type="EMBL" id="UFQC01000043">
    <property type="protein sequence ID" value="SSW72921.1"/>
    <property type="molecule type" value="Genomic_DNA"/>
</dbReference>